<accession>A0AAW0G3I4</accession>
<dbReference type="Proteomes" id="UP001385951">
    <property type="component" value="Unassembled WGS sequence"/>
</dbReference>
<reference evidence="1 2" key="1">
    <citation type="submission" date="2022-09" db="EMBL/GenBank/DDBJ databases">
        <authorList>
            <person name="Palmer J.M."/>
        </authorList>
    </citation>
    <scope>NUCLEOTIDE SEQUENCE [LARGE SCALE GENOMIC DNA]</scope>
    <source>
        <strain evidence="1 2">DSM 7382</strain>
    </source>
</reference>
<comment type="caution">
    <text evidence="1">The sequence shown here is derived from an EMBL/GenBank/DDBJ whole genome shotgun (WGS) entry which is preliminary data.</text>
</comment>
<dbReference type="PANTHER" id="PTHR38846">
    <property type="entry name" value="C3H1-TYPE DOMAIN-CONTAINING PROTEIN"/>
    <property type="match status" value="1"/>
</dbReference>
<dbReference type="EMBL" id="JASBNA010000018">
    <property type="protein sequence ID" value="KAK7686087.1"/>
    <property type="molecule type" value="Genomic_DNA"/>
</dbReference>
<organism evidence="1 2">
    <name type="scientific">Cerrena zonata</name>
    <dbReference type="NCBI Taxonomy" id="2478898"/>
    <lineage>
        <taxon>Eukaryota</taxon>
        <taxon>Fungi</taxon>
        <taxon>Dikarya</taxon>
        <taxon>Basidiomycota</taxon>
        <taxon>Agaricomycotina</taxon>
        <taxon>Agaricomycetes</taxon>
        <taxon>Polyporales</taxon>
        <taxon>Cerrenaceae</taxon>
        <taxon>Cerrena</taxon>
    </lineage>
</organism>
<evidence type="ECO:0000313" key="1">
    <source>
        <dbReference type="EMBL" id="KAK7686087.1"/>
    </source>
</evidence>
<keyword evidence="2" id="KW-1185">Reference proteome</keyword>
<sequence>MDVDPKPESSWLGTNGYVSPLAHFPSSSFPPRTSTIVYDSQSPKFILAPPDSNIKPSNLTPEQYERRMQNILRGLREREEEESRKPVVIQCLFEDVPGRVPLPISINELALAQNTRPSFNVTPLPLGGVEGNRASEGHSTEGGNVTTPKDICTHACPICTAPPYPATVIDRFFTQFPDFRYNQRAPARQEFARLQRFYGRRWSETRHRTIQEQFEDVMVDQFNKDYGSDEHRLESWQYLCAVLRIHPIPESVEGCKQKIESYHVNLVDLLDYHRSGIPVPIFSTVEELRNYTKRSHKIFPRQQAKAGGVLKFLLRRIF</sequence>
<protein>
    <submittedName>
        <fullName evidence="1">Uncharacterized protein</fullName>
    </submittedName>
</protein>
<name>A0AAW0G3I4_9APHY</name>
<evidence type="ECO:0000313" key="2">
    <source>
        <dbReference type="Proteomes" id="UP001385951"/>
    </source>
</evidence>
<gene>
    <name evidence="1" type="ORF">QCA50_010899</name>
</gene>
<dbReference type="PANTHER" id="PTHR38846:SF1">
    <property type="entry name" value="C3H1-TYPE DOMAIN-CONTAINING PROTEIN"/>
    <property type="match status" value="1"/>
</dbReference>
<proteinExistence type="predicted"/>
<dbReference type="AlphaFoldDB" id="A0AAW0G3I4"/>